<evidence type="ECO:0000259" key="1">
    <source>
        <dbReference type="Pfam" id="PF10727"/>
    </source>
</evidence>
<feature type="domain" description="Putative oxidoreductase/dehydrogenase Rossmann-like" evidence="1">
    <location>
        <begin position="1"/>
        <end position="120"/>
    </location>
</feature>
<feature type="domain" description="DUF2520" evidence="2">
    <location>
        <begin position="138"/>
        <end position="227"/>
    </location>
</feature>
<gene>
    <name evidence="3" type="ORF">UFOPK2032_00722</name>
</gene>
<dbReference type="PANTHER" id="PTHR40459:SF1">
    <property type="entry name" value="CONSERVED HYPOTHETICAL ALANINE AND LEUCINE RICH PROTEIN"/>
    <property type="match status" value="1"/>
</dbReference>
<protein>
    <submittedName>
        <fullName evidence="3">Unannotated protein</fullName>
    </submittedName>
</protein>
<dbReference type="SUPFAM" id="SSF51735">
    <property type="entry name" value="NAD(P)-binding Rossmann-fold domains"/>
    <property type="match status" value="1"/>
</dbReference>
<sequence>MKQGRLSIGVVGQELSGIAMAQALSQAGHMVVAVSKAPLENEDNLDVLLPTAKKLSDEEILAAADLVLLSVPATEITSTVERLSDSWRKGQLVVHLAAEFDHEILEAAVASGAIPLAIHPAMRFTGTSLDINRMKESFFAVSAPLVALPIAQALVIEMGAEPIIIEASARASYAEAIAVASNFSAMIVNQAIGLLEQAGVANPALVIAPVIESSVDQALSKGHRQILPEDLIGDS</sequence>
<accession>A0A6J6J7Z1</accession>
<dbReference type="Pfam" id="PF10727">
    <property type="entry name" value="Rossmann-like"/>
    <property type="match status" value="1"/>
</dbReference>
<dbReference type="InterPro" id="IPR019665">
    <property type="entry name" value="OxRdtase/DH_put_Rossmann_dom"/>
</dbReference>
<dbReference type="Pfam" id="PF10728">
    <property type="entry name" value="DUF2520"/>
    <property type="match status" value="1"/>
</dbReference>
<proteinExistence type="predicted"/>
<dbReference type="AlphaFoldDB" id="A0A6J6J7Z1"/>
<evidence type="ECO:0000259" key="2">
    <source>
        <dbReference type="Pfam" id="PF10728"/>
    </source>
</evidence>
<name>A0A6J6J7Z1_9ZZZZ</name>
<dbReference type="EMBL" id="CAEZVM010000024">
    <property type="protein sequence ID" value="CAB4632613.1"/>
    <property type="molecule type" value="Genomic_DNA"/>
</dbReference>
<dbReference type="InterPro" id="IPR018931">
    <property type="entry name" value="DUF2520"/>
</dbReference>
<dbReference type="InterPro" id="IPR036291">
    <property type="entry name" value="NAD(P)-bd_dom_sf"/>
</dbReference>
<organism evidence="3">
    <name type="scientific">freshwater metagenome</name>
    <dbReference type="NCBI Taxonomy" id="449393"/>
    <lineage>
        <taxon>unclassified sequences</taxon>
        <taxon>metagenomes</taxon>
        <taxon>ecological metagenomes</taxon>
    </lineage>
</organism>
<reference evidence="3" key="1">
    <citation type="submission" date="2020-05" db="EMBL/GenBank/DDBJ databases">
        <authorList>
            <person name="Chiriac C."/>
            <person name="Salcher M."/>
            <person name="Ghai R."/>
            <person name="Kavagutti S V."/>
        </authorList>
    </citation>
    <scope>NUCLEOTIDE SEQUENCE</scope>
</reference>
<dbReference type="PANTHER" id="PTHR40459">
    <property type="entry name" value="CONSERVED HYPOTHETICAL ALANINE AND LEUCINE RICH PROTEIN"/>
    <property type="match status" value="1"/>
</dbReference>
<evidence type="ECO:0000313" key="3">
    <source>
        <dbReference type="EMBL" id="CAB4632613.1"/>
    </source>
</evidence>
<dbReference type="Gene3D" id="3.40.50.720">
    <property type="entry name" value="NAD(P)-binding Rossmann-like Domain"/>
    <property type="match status" value="1"/>
</dbReference>